<feature type="transmembrane region" description="Helical" evidence="4">
    <location>
        <begin position="798"/>
        <end position="820"/>
    </location>
</feature>
<dbReference type="SMART" id="SM00409">
    <property type="entry name" value="IG"/>
    <property type="match status" value="6"/>
</dbReference>
<feature type="domain" description="Ig-like" evidence="5">
    <location>
        <begin position="245"/>
        <end position="346"/>
    </location>
</feature>
<dbReference type="PANTHER" id="PTHR11860">
    <property type="entry name" value="POLYMERIC-IMMUNOGLOBULIN RECEPTOR"/>
    <property type="match status" value="1"/>
</dbReference>
<dbReference type="Pfam" id="PF07686">
    <property type="entry name" value="V-set"/>
    <property type="match status" value="5"/>
</dbReference>
<feature type="domain" description="Ig-like" evidence="5">
    <location>
        <begin position="32"/>
        <end position="133"/>
    </location>
</feature>
<dbReference type="InterPro" id="IPR013106">
    <property type="entry name" value="Ig_V-set"/>
</dbReference>
<feature type="domain" description="Ig-like" evidence="5">
    <location>
        <begin position="144"/>
        <end position="239"/>
    </location>
</feature>
<sequence>MSRLKKSDGGWYWCSAGDLEVPVHISVRGPPPDVVISQSAYRQLSLQTGASVTIPCLYDRKYIHHKKYWCYNYYSLYTSCTIQAYANDTQGKVTVTDNPVESLFTVTMKDLQTGNTGSYWCAVEIEGITYDVTEYLYITVKADPDLSVRESSVSGDEGGSVTVQCLYSAAYQTTEKQWCKFRDRRCNSVTRTDTSQKSAVHISDDGKSSLIVQMSGLKKSDGGWYWCSAGDLEVPVHISVRDPPPDVVISQSAYRKLSLQTGASVTIPCPYDRKYLHHKKYWCFHAVSAYNSCKIQAYANETQGKVTVTDNPSESLFTVTMKDLQTGNTGGYWCAVEIAGPTYDVTEYLYITVKAAPDLSVRESRVSGDEGGSITVQCLYSAAYQKTQKKWCKFRDRSCNSVTRPDTSQNSAIIISDDGKSSFSVQMSGLKKSDDGWYWCSAGDLEAYANDTQGKVTVTDNPAESLFTVTMKDLQTGNTGSYWCAVEIEGPAHDVTEYLYITVKADPDLSVRESSVSGDEGGSVTVQCLYSAAYQKTQKKWCRFRDRHCNSVTRPDTSQNSAIIISDDGKSSLNVQINGLKKTFVGWYWCSAGDLEVPFHISVRDPPPASDTAVFSSDETIVQMSGLKKSDGGWYWCSAGDLEVPVHISVRDPPPAPDLSVRESSVSGDEGGSVTVQCLYSAAYQNTQKKWCRFRDRSCNSVTRPDTSQNSAVNISDDGKSLFSVQMSGLKKSDGGWYWCSAGDLKVPVHISVHDPPPVPSNAPMHNSDKTISVSMSSTAATQTAVSNGHKTTENVEALIYGSLVAFLLLLVILVISICLKRKKCKSENQIKTRERISDTTVHAAECEETYSLIVKKKSRKNTSKEKSLEQPTFTAEDPIIYSTVTKPESSALKDNDDVTYSSVKIASKSKTVSTNVVEGETIYSSVVCQ</sequence>
<dbReference type="InterPro" id="IPR013783">
    <property type="entry name" value="Ig-like_fold"/>
</dbReference>
<dbReference type="PROSITE" id="PS50835">
    <property type="entry name" value="IG_LIKE"/>
    <property type="match status" value="6"/>
</dbReference>
<dbReference type="InterPro" id="IPR007110">
    <property type="entry name" value="Ig-like_dom"/>
</dbReference>
<comment type="caution">
    <text evidence="6">The sequence shown here is derived from an EMBL/GenBank/DDBJ whole genome shotgun (WGS) entry which is preliminary data.</text>
</comment>
<dbReference type="Gene3D" id="2.60.40.10">
    <property type="entry name" value="Immunoglobulins"/>
    <property type="match status" value="7"/>
</dbReference>
<comment type="subcellular location">
    <subcellularLocation>
        <location evidence="1">Membrane</location>
    </subcellularLocation>
</comment>
<evidence type="ECO:0000256" key="2">
    <source>
        <dbReference type="ARBA" id="ARBA00022692"/>
    </source>
</evidence>
<keyword evidence="7" id="KW-1185">Reference proteome</keyword>
<dbReference type="InterPro" id="IPR050671">
    <property type="entry name" value="CD300_family_receptors"/>
</dbReference>
<dbReference type="CDD" id="cd05716">
    <property type="entry name" value="IgV_pIgR_like"/>
    <property type="match status" value="3"/>
</dbReference>
<evidence type="ECO:0000313" key="7">
    <source>
        <dbReference type="Proteomes" id="UP000606274"/>
    </source>
</evidence>
<evidence type="ECO:0000256" key="1">
    <source>
        <dbReference type="ARBA" id="ARBA00004370"/>
    </source>
</evidence>
<evidence type="ECO:0000259" key="5">
    <source>
        <dbReference type="PROSITE" id="PS50835"/>
    </source>
</evidence>
<gene>
    <name evidence="6" type="ORF">HF521_010026</name>
</gene>
<keyword evidence="2 4" id="KW-0812">Transmembrane</keyword>
<reference evidence="6" key="1">
    <citation type="submission" date="2020-08" db="EMBL/GenBank/DDBJ databases">
        <title>Chromosome-level assembly of Southern catfish (Silurus meridionalis) provides insights into visual adaptation to the nocturnal and benthic lifestyles.</title>
        <authorList>
            <person name="Zhang Y."/>
            <person name="Wang D."/>
            <person name="Peng Z."/>
        </authorList>
    </citation>
    <scope>NUCLEOTIDE SEQUENCE</scope>
    <source>
        <strain evidence="6">SWU-2019-XX</strain>
        <tissue evidence="6">Muscle</tissue>
    </source>
</reference>
<keyword evidence="3 4" id="KW-0472">Membrane</keyword>
<accession>A0A8T0AL39</accession>
<proteinExistence type="predicted"/>
<protein>
    <recommendedName>
        <fullName evidence="5">Ig-like domain-containing protein</fullName>
    </recommendedName>
</protein>
<feature type="domain" description="Ig-like" evidence="5">
    <location>
        <begin position="507"/>
        <end position="602"/>
    </location>
</feature>
<dbReference type="AlphaFoldDB" id="A0A8T0AL39"/>
<dbReference type="PANTHER" id="PTHR11860:SF87">
    <property type="entry name" value="CMRF35-LIKE MOLECULE 8"/>
    <property type="match status" value="1"/>
</dbReference>
<feature type="domain" description="Ig-like" evidence="5">
    <location>
        <begin position="657"/>
        <end position="752"/>
    </location>
</feature>
<dbReference type="InterPro" id="IPR003599">
    <property type="entry name" value="Ig_sub"/>
</dbReference>
<organism evidence="6 7">
    <name type="scientific">Silurus meridionalis</name>
    <name type="common">Southern catfish</name>
    <name type="synonym">Silurus soldatovi meridionalis</name>
    <dbReference type="NCBI Taxonomy" id="175797"/>
    <lineage>
        <taxon>Eukaryota</taxon>
        <taxon>Metazoa</taxon>
        <taxon>Chordata</taxon>
        <taxon>Craniata</taxon>
        <taxon>Vertebrata</taxon>
        <taxon>Euteleostomi</taxon>
        <taxon>Actinopterygii</taxon>
        <taxon>Neopterygii</taxon>
        <taxon>Teleostei</taxon>
        <taxon>Ostariophysi</taxon>
        <taxon>Siluriformes</taxon>
        <taxon>Siluridae</taxon>
        <taxon>Silurus</taxon>
    </lineage>
</organism>
<dbReference type="InterPro" id="IPR036179">
    <property type="entry name" value="Ig-like_dom_sf"/>
</dbReference>
<evidence type="ECO:0000256" key="4">
    <source>
        <dbReference type="SAM" id="Phobius"/>
    </source>
</evidence>
<dbReference type="GO" id="GO:0005886">
    <property type="term" value="C:plasma membrane"/>
    <property type="evidence" value="ECO:0007669"/>
    <property type="project" value="TreeGrafter"/>
</dbReference>
<name>A0A8T0AL39_SILME</name>
<evidence type="ECO:0000313" key="6">
    <source>
        <dbReference type="EMBL" id="KAF7692416.1"/>
    </source>
</evidence>
<dbReference type="EMBL" id="JABFDY010000020">
    <property type="protein sequence ID" value="KAF7692416.1"/>
    <property type="molecule type" value="Genomic_DNA"/>
</dbReference>
<keyword evidence="4" id="KW-1133">Transmembrane helix</keyword>
<dbReference type="Proteomes" id="UP000606274">
    <property type="component" value="Unassembled WGS sequence"/>
</dbReference>
<dbReference type="SUPFAM" id="SSF48726">
    <property type="entry name" value="Immunoglobulin"/>
    <property type="match status" value="8"/>
</dbReference>
<evidence type="ECO:0000256" key="3">
    <source>
        <dbReference type="ARBA" id="ARBA00023136"/>
    </source>
</evidence>
<feature type="domain" description="Ig-like" evidence="5">
    <location>
        <begin position="357"/>
        <end position="457"/>
    </location>
</feature>
<dbReference type="GO" id="GO:0004888">
    <property type="term" value="F:transmembrane signaling receptor activity"/>
    <property type="evidence" value="ECO:0007669"/>
    <property type="project" value="TreeGrafter"/>
</dbReference>